<dbReference type="InterPro" id="IPR013230">
    <property type="entry name" value="Peptidase_M15A_C"/>
</dbReference>
<organism evidence="2">
    <name type="scientific">uncultured Caudovirales phage</name>
    <dbReference type="NCBI Taxonomy" id="2100421"/>
    <lineage>
        <taxon>Viruses</taxon>
        <taxon>Duplodnaviria</taxon>
        <taxon>Heunggongvirae</taxon>
        <taxon>Uroviricota</taxon>
        <taxon>Caudoviricetes</taxon>
        <taxon>Peduoviridae</taxon>
        <taxon>Maltschvirus</taxon>
        <taxon>Maltschvirus maltsch</taxon>
    </lineage>
</organism>
<sequence length="155" mass="17797">MGYDTKKYKGGIAASLTWNDALRTSHLIENNPVSLEIEKNIKDTAQHFQKIKNILSGFEVIISSWYRCPSLNKIVGGSDTSGHLKGFCLDFETKGIDLEQAFNMIQQNGIRYDELYLEKDLIKKTKWIHINFDPRMRWKTGTAVNGVFDVKIRNI</sequence>
<feature type="domain" description="Peptidase M15A C-terminal" evidence="1">
    <location>
        <begin position="37"/>
        <end position="130"/>
    </location>
</feature>
<dbReference type="SUPFAM" id="SSF55166">
    <property type="entry name" value="Hedgehog/DD-peptidase"/>
    <property type="match status" value="1"/>
</dbReference>
<dbReference type="EMBL" id="LR796584">
    <property type="protein sequence ID" value="CAB4153196.1"/>
    <property type="molecule type" value="Genomic_DNA"/>
</dbReference>
<evidence type="ECO:0000313" key="2">
    <source>
        <dbReference type="EMBL" id="CAB4153196.1"/>
    </source>
</evidence>
<dbReference type="Gene3D" id="3.30.1380.10">
    <property type="match status" value="1"/>
</dbReference>
<dbReference type="InterPro" id="IPR009045">
    <property type="entry name" value="Zn_M74/Hedgehog-like"/>
</dbReference>
<accession>A0A6J5N739</accession>
<proteinExistence type="predicted"/>
<protein>
    <submittedName>
        <fullName evidence="2">Peptidase M15A, C-terminal</fullName>
    </submittedName>
</protein>
<gene>
    <name evidence="2" type="ORF">UFOVP615_53</name>
</gene>
<evidence type="ECO:0000259" key="1">
    <source>
        <dbReference type="Pfam" id="PF08291"/>
    </source>
</evidence>
<reference evidence="2" key="1">
    <citation type="submission" date="2020-04" db="EMBL/GenBank/DDBJ databases">
        <authorList>
            <person name="Chiriac C."/>
            <person name="Salcher M."/>
            <person name="Ghai R."/>
            <person name="Kavagutti S V."/>
        </authorList>
    </citation>
    <scope>NUCLEOTIDE SEQUENCE</scope>
</reference>
<name>A0A6J5N739_9CAUD</name>
<dbReference type="Pfam" id="PF08291">
    <property type="entry name" value="Peptidase_M15_3"/>
    <property type="match status" value="1"/>
</dbReference>